<evidence type="ECO:0000313" key="4">
    <source>
        <dbReference type="EMBL" id="CEJ81242.1"/>
    </source>
</evidence>
<dbReference type="GO" id="GO:0000981">
    <property type="term" value="F:DNA-binding transcription factor activity, RNA polymerase II-specific"/>
    <property type="evidence" value="ECO:0007669"/>
    <property type="project" value="InterPro"/>
</dbReference>
<evidence type="ECO:0000256" key="1">
    <source>
        <dbReference type="ARBA" id="ARBA00023242"/>
    </source>
</evidence>
<evidence type="ECO:0000259" key="3">
    <source>
        <dbReference type="PROSITE" id="PS50048"/>
    </source>
</evidence>
<dbReference type="GO" id="GO:0008270">
    <property type="term" value="F:zinc ion binding"/>
    <property type="evidence" value="ECO:0007669"/>
    <property type="project" value="InterPro"/>
</dbReference>
<dbReference type="PROSITE" id="PS00463">
    <property type="entry name" value="ZN2_CY6_FUNGAL_1"/>
    <property type="match status" value="1"/>
</dbReference>
<dbReference type="Gene3D" id="4.10.240.10">
    <property type="entry name" value="Zn(2)-C6 fungal-type DNA-binding domain"/>
    <property type="match status" value="1"/>
</dbReference>
<evidence type="ECO:0000256" key="2">
    <source>
        <dbReference type="SAM" id="MobiDB-lite"/>
    </source>
</evidence>
<feature type="domain" description="Zn(2)-C6 fungal-type" evidence="3">
    <location>
        <begin position="27"/>
        <end position="57"/>
    </location>
</feature>
<gene>
    <name evidence="4" type="ORF">VHEMI01382</name>
</gene>
<dbReference type="OrthoDB" id="2328572at2759"/>
<name>A0A0A1T4M1_9HYPO</name>
<dbReference type="STRING" id="1531966.A0A0A1T4M1"/>
<dbReference type="PROSITE" id="PS50048">
    <property type="entry name" value="ZN2_CY6_FUNGAL_2"/>
    <property type="match status" value="1"/>
</dbReference>
<dbReference type="PRINTS" id="PR00755">
    <property type="entry name" value="AFLATOXINBRP"/>
</dbReference>
<dbReference type="Pfam" id="PF00172">
    <property type="entry name" value="Zn_clus"/>
    <property type="match status" value="1"/>
</dbReference>
<dbReference type="InterPro" id="IPR036864">
    <property type="entry name" value="Zn2-C6_fun-type_DNA-bd_sf"/>
</dbReference>
<keyword evidence="1" id="KW-0539">Nucleus</keyword>
<dbReference type="InterPro" id="IPR001138">
    <property type="entry name" value="Zn2Cys6_DnaBD"/>
</dbReference>
<dbReference type="HOGENOM" id="CLU_050742_0_0_1"/>
<proteinExistence type="predicted"/>
<reference evidence="4 5" key="1">
    <citation type="journal article" date="2015" name="Genome Announc.">
        <title>Draft Genome Sequence and Gene Annotation of the Entomopathogenic Fungus Verticillium hemipterigenum.</title>
        <authorList>
            <person name="Horn F."/>
            <person name="Habel A."/>
            <person name="Scharf D.H."/>
            <person name="Dworschak J."/>
            <person name="Brakhage A.A."/>
            <person name="Guthke R."/>
            <person name="Hertweck C."/>
            <person name="Linde J."/>
        </authorList>
    </citation>
    <scope>NUCLEOTIDE SEQUENCE [LARGE SCALE GENOMIC DNA]</scope>
</reference>
<dbReference type="EMBL" id="CDHN01000001">
    <property type="protein sequence ID" value="CEJ81242.1"/>
    <property type="molecule type" value="Genomic_DNA"/>
</dbReference>
<keyword evidence="5" id="KW-1185">Reference proteome</keyword>
<evidence type="ECO:0000313" key="5">
    <source>
        <dbReference type="Proteomes" id="UP000039046"/>
    </source>
</evidence>
<protein>
    <recommendedName>
        <fullName evidence="3">Zn(2)-C6 fungal-type domain-containing protein</fullName>
    </recommendedName>
</protein>
<dbReference type="AlphaFoldDB" id="A0A0A1T4M1"/>
<accession>A0A0A1T4M1</accession>
<sequence length="455" mass="49011">MQSTGRRTSKPGAGYSKPIKPARLRTACTECHLAKLKCSGESDGCARCAKLGLRCQYEISMVGRASPKQRPPRPKQRAGTARIPSSLSSTSYTWAQGFADLPQVDDSFDWVNQSMANALNPSNHSIDASGTNSMPLSLFQLSASVAPSDAESMAVGGSAANEETGFNFGHQNSNSYTNQQQLESQNIAHGNLVLPSAPASEDLMRAGFHVTIAVPEYYRDEAAVAPYPHATALMNMIDELETCVQLASAPIDQILSMNRGVLSRLPSIIDMDGFKVCHSCPTLLTTVMDLVVALYDMVVSTIHSPANTTADMEYIESSGGNSTLPSGNDALDTTAPSTTTIFPPPDSNGSGSQALPAFSFGCLELEAEEQAMFRNQILQLDLNKCVKVIQACAQVAKRKFELATISGGKERSHSGMKGDYSHKTQELQKQWYSDVERRTNTLLEVLRASVAGTRL</sequence>
<dbReference type="SMART" id="SM00066">
    <property type="entry name" value="GAL4"/>
    <property type="match status" value="1"/>
</dbReference>
<dbReference type="CDD" id="cd00067">
    <property type="entry name" value="GAL4"/>
    <property type="match status" value="1"/>
</dbReference>
<dbReference type="Proteomes" id="UP000039046">
    <property type="component" value="Unassembled WGS sequence"/>
</dbReference>
<organism evidence="4 5">
    <name type="scientific">[Torrubiella] hemipterigena</name>
    <dbReference type="NCBI Taxonomy" id="1531966"/>
    <lineage>
        <taxon>Eukaryota</taxon>
        <taxon>Fungi</taxon>
        <taxon>Dikarya</taxon>
        <taxon>Ascomycota</taxon>
        <taxon>Pezizomycotina</taxon>
        <taxon>Sordariomycetes</taxon>
        <taxon>Hypocreomycetidae</taxon>
        <taxon>Hypocreales</taxon>
        <taxon>Clavicipitaceae</taxon>
        <taxon>Clavicipitaceae incertae sedis</taxon>
        <taxon>'Torrubiella' clade</taxon>
    </lineage>
</organism>
<feature type="region of interest" description="Disordered" evidence="2">
    <location>
        <begin position="64"/>
        <end position="84"/>
    </location>
</feature>
<dbReference type="SUPFAM" id="SSF57701">
    <property type="entry name" value="Zn2/Cys6 DNA-binding domain"/>
    <property type="match status" value="1"/>
</dbReference>